<dbReference type="Pfam" id="PF06985">
    <property type="entry name" value="HET"/>
    <property type="match status" value="1"/>
</dbReference>
<evidence type="ECO:0000313" key="3">
    <source>
        <dbReference type="EMBL" id="KAF7188260.1"/>
    </source>
</evidence>
<dbReference type="EMBL" id="JABCIY010000211">
    <property type="protein sequence ID" value="KAF7188260.1"/>
    <property type="molecule type" value="Genomic_DNA"/>
</dbReference>
<proteinExistence type="predicted"/>
<dbReference type="InterPro" id="IPR002110">
    <property type="entry name" value="Ankyrin_rpt"/>
</dbReference>
<gene>
    <name evidence="3" type="ORF">HII31_10324</name>
</gene>
<dbReference type="PANTHER" id="PTHR24148">
    <property type="entry name" value="ANKYRIN REPEAT DOMAIN-CONTAINING PROTEIN 39 HOMOLOG-RELATED"/>
    <property type="match status" value="1"/>
</dbReference>
<comment type="caution">
    <text evidence="3">The sequence shown here is derived from an EMBL/GenBank/DDBJ whole genome shotgun (WGS) entry which is preliminary data.</text>
</comment>
<evidence type="ECO:0000313" key="4">
    <source>
        <dbReference type="Proteomes" id="UP000660729"/>
    </source>
</evidence>
<dbReference type="Gene3D" id="1.25.40.20">
    <property type="entry name" value="Ankyrin repeat-containing domain"/>
    <property type="match status" value="3"/>
</dbReference>
<evidence type="ECO:0000256" key="1">
    <source>
        <dbReference type="PROSITE-ProRule" id="PRU00023"/>
    </source>
</evidence>
<dbReference type="Pfam" id="PF12796">
    <property type="entry name" value="Ank_2"/>
    <property type="match status" value="2"/>
</dbReference>
<accession>A0A8H6VED6</accession>
<reference evidence="3" key="1">
    <citation type="submission" date="2020-04" db="EMBL/GenBank/DDBJ databases">
        <title>Draft genome resource of the tomato pathogen Pseudocercospora fuligena.</title>
        <authorList>
            <person name="Zaccaron A."/>
        </authorList>
    </citation>
    <scope>NUCLEOTIDE SEQUENCE</scope>
    <source>
        <strain evidence="3">PF001</strain>
    </source>
</reference>
<feature type="repeat" description="ANK" evidence="1">
    <location>
        <begin position="484"/>
        <end position="507"/>
    </location>
</feature>
<dbReference type="InterPro" id="IPR010730">
    <property type="entry name" value="HET"/>
</dbReference>
<evidence type="ECO:0000259" key="2">
    <source>
        <dbReference type="Pfam" id="PF06985"/>
    </source>
</evidence>
<keyword evidence="4" id="KW-1185">Reference proteome</keyword>
<organism evidence="3 4">
    <name type="scientific">Pseudocercospora fuligena</name>
    <dbReference type="NCBI Taxonomy" id="685502"/>
    <lineage>
        <taxon>Eukaryota</taxon>
        <taxon>Fungi</taxon>
        <taxon>Dikarya</taxon>
        <taxon>Ascomycota</taxon>
        <taxon>Pezizomycotina</taxon>
        <taxon>Dothideomycetes</taxon>
        <taxon>Dothideomycetidae</taxon>
        <taxon>Mycosphaerellales</taxon>
        <taxon>Mycosphaerellaceae</taxon>
        <taxon>Pseudocercospora</taxon>
    </lineage>
</organism>
<dbReference type="Proteomes" id="UP000660729">
    <property type="component" value="Unassembled WGS sequence"/>
</dbReference>
<dbReference type="Pfam" id="PF00023">
    <property type="entry name" value="Ank"/>
    <property type="match status" value="1"/>
</dbReference>
<dbReference type="SUPFAM" id="SSF48403">
    <property type="entry name" value="Ankyrin repeat"/>
    <property type="match status" value="2"/>
</dbReference>
<dbReference type="PROSITE" id="PS50088">
    <property type="entry name" value="ANK_REPEAT"/>
    <property type="match status" value="1"/>
</dbReference>
<dbReference type="OrthoDB" id="194358at2759"/>
<dbReference type="AlphaFoldDB" id="A0A8H6VED6"/>
<dbReference type="PROSITE" id="PS50297">
    <property type="entry name" value="ANK_REP_REGION"/>
    <property type="match status" value="1"/>
</dbReference>
<dbReference type="InterPro" id="IPR036770">
    <property type="entry name" value="Ankyrin_rpt-contain_sf"/>
</dbReference>
<protein>
    <submittedName>
        <fullName evidence="3">Ankyrin-1</fullName>
    </submittedName>
</protein>
<dbReference type="SMART" id="SM00248">
    <property type="entry name" value="ANK"/>
    <property type="match status" value="11"/>
</dbReference>
<dbReference type="PANTHER" id="PTHR24148:SF73">
    <property type="entry name" value="HET DOMAIN PROTEIN (AFU_ORTHOLOGUE AFUA_8G01020)"/>
    <property type="match status" value="1"/>
</dbReference>
<keyword evidence="1" id="KW-0040">ANK repeat</keyword>
<name>A0A8H6VED6_9PEZI</name>
<dbReference type="InterPro" id="IPR052895">
    <property type="entry name" value="HetReg/Transcr_Mod"/>
</dbReference>
<feature type="domain" description="Heterokaryon incompatibility" evidence="2">
    <location>
        <begin position="76"/>
        <end position="208"/>
    </location>
</feature>
<sequence>MSRRLTKWIRSQNILSRLHNRHEAESAQATASVPDLYMPLDKNRHEIRLMRVIPSGNSKDIMCQLDTFDLESAPLYTALSYEWGHLTDQRQIVVNGLTLLVRHNLWNFLHHRGGTGDFAWIWIDALCINQSDLAERSDQVAFMAKIYFRAERVLAWLGIPTYEVQLAFRLLTRPHPASGHSRLSRDELMAVRSICEVTYWSRLWVLQELVLARNIMLCVGGGTLPWSALAVALADIETLAIRFVGREEQVSLQYNTATADGLRGLIVQSPAFSMLKQTRIGVKNVSLLDRVVSMSSGDQFLRCAVSHDRVYALLGICKANRLLPDYTLDEAQLARSLLLHADESAFANLQDFTYKAKCVARTLGSRASRLFELNDTGSYREIQKQFPAPDDDEIVDLRLFCWAVATNNARIQKLCITCHETMCRLWMEPSTSTIISKLPYHLLKKAPQPLCSYRLLGAAGQCDVLEVQRCLTRSDAQVNCRGLHGVTPLHLAAQQGNVPILSLLLERRDLDVNLTFLSVKSRLEQSHYSALMLVAEAGNEAAVRQMLRRAELDVNGEVIGHTVAPGPLQLAILGGHEAVVSLLLERPDLVVADEAEHSIAVKSKLNPLILAIQSNHPAIVRRLLQRQDVDVNCKGLLTETPLEWAIENGYEVIANKLLSRPDLDVNYSYGERALVRAVKSGNERLVHELLKKPHISVNSNYQSTSSPLHCAVAKNNQAIVDILLRRADLNASQVDVTNFDVTALVLAAKMGYVAIVHQIMDKLMTCSTNSESLRLDHNALEMMAAERPDTRLDKTSYITMSLGNQIMLALQEAGIQGHQMIGDILLERAKGLTCSEAREVLHRAASGGLSNMVAVICQRQDLAADDFGVALWQAAERGYDSIVTMLLETRDLPDDHIRKAVQLAARGGHQPTVAMLLETMDFPYDNIGEALKQAAKAAHTTIVAMLLKTKNPPCNHVDKALQEAAKAGQKSTVAALLTTRDFANNCITEALHQAAETEHSRDRDIVTMLLERRHISGYYISTALARAIRQYHSMFIVILLESIDVPIKHIIRVLQEATAGKDPASVVLLLETQDLPIMSFIDAFKIPPHHWEGGIPRVIVRYLRDNFGRSRLFEAPVEVHQENIGSLIEVQTCTDYLHGSTVVRGMLELDQTGETFEKIESSDAIILLRAVEEAMTGNYVPLFVYWFERSPLQISRQILLLLEPWSPGVYCTSIDRWDFKDCENSCGRCLILVDEAIWKNCRRIDPNTKRRGWHSKLAEARAESQRAQRSEL</sequence>